<keyword evidence="2" id="KW-1185">Reference proteome</keyword>
<proteinExistence type="predicted"/>
<dbReference type="Proteomes" id="UP000192900">
    <property type="component" value="Chromosome"/>
</dbReference>
<sequence>MSQIVISADTATIVLNGRIITDISAGDYITLTPSNALTSRANSANNGVTISGRVDAGVHVAVLRVQKFSNDDIWLNQQRNAKIPTVFNGSVKESFVRDGAALKETYDLQVGSITTQPTQTKNNQDVNALMEYTIEFRNVVRKV</sequence>
<dbReference type="OrthoDB" id="6637390at2"/>
<organism evidence="1 2">
    <name type="scientific">Pantoea alhagi</name>
    <dbReference type="NCBI Taxonomy" id="1891675"/>
    <lineage>
        <taxon>Bacteria</taxon>
        <taxon>Pseudomonadati</taxon>
        <taxon>Pseudomonadota</taxon>
        <taxon>Gammaproteobacteria</taxon>
        <taxon>Enterobacterales</taxon>
        <taxon>Erwiniaceae</taxon>
        <taxon>Pantoea</taxon>
    </lineage>
</organism>
<name>A0A1W6B880_9GAMM</name>
<dbReference type="EMBL" id="CP019706">
    <property type="protein sequence ID" value="ARJ43305.1"/>
    <property type="molecule type" value="Genomic_DNA"/>
</dbReference>
<evidence type="ECO:0008006" key="3">
    <source>
        <dbReference type="Google" id="ProtNLM"/>
    </source>
</evidence>
<dbReference type="KEGG" id="palh:B1H58_15530"/>
<reference evidence="1 2" key="1">
    <citation type="submission" date="2017-02" db="EMBL/GenBank/DDBJ databases">
        <title>Complete genome sequence of the drought resistance-promoting endophyte Pantoea alhagi LTYR-11Z.</title>
        <authorList>
            <person name="Zhang L."/>
        </authorList>
    </citation>
    <scope>NUCLEOTIDE SEQUENCE [LARGE SCALE GENOMIC DNA]</scope>
    <source>
        <strain evidence="1 2">LTYR-11Z</strain>
    </source>
</reference>
<accession>A0A1W6B880</accession>
<gene>
    <name evidence="1" type="ORF">B1H58_15530</name>
</gene>
<dbReference type="RefSeq" id="WP_085071361.1">
    <property type="nucleotide sequence ID" value="NZ_CP019706.1"/>
</dbReference>
<dbReference type="AlphaFoldDB" id="A0A1W6B880"/>
<protein>
    <recommendedName>
        <fullName evidence="3">DUF3277 family protein</fullName>
    </recommendedName>
</protein>
<evidence type="ECO:0000313" key="2">
    <source>
        <dbReference type="Proteomes" id="UP000192900"/>
    </source>
</evidence>
<evidence type="ECO:0000313" key="1">
    <source>
        <dbReference type="EMBL" id="ARJ43305.1"/>
    </source>
</evidence>
<dbReference type="STRING" id="1891675.B1H58_15530"/>